<feature type="compositionally biased region" description="Polar residues" evidence="1">
    <location>
        <begin position="81"/>
        <end position="101"/>
    </location>
</feature>
<proteinExistence type="predicted"/>
<accession>A0A1Y1JW46</accession>
<evidence type="ECO:0000259" key="2">
    <source>
        <dbReference type="Pfam" id="PF16064"/>
    </source>
</evidence>
<reference evidence="3" key="1">
    <citation type="journal article" date="2016" name="Sci. Rep.">
        <title>Molecular characterization of firefly nuptial gifts: a multi-omics approach sheds light on postcopulatory sexual selection.</title>
        <authorList>
            <person name="Al-Wathiqui N."/>
            <person name="Fallon T.R."/>
            <person name="South A."/>
            <person name="Weng J.K."/>
            <person name="Lewis S.M."/>
        </authorList>
    </citation>
    <scope>NUCLEOTIDE SEQUENCE</scope>
</reference>
<dbReference type="PANTHER" id="PTHR34153">
    <property type="entry name" value="SI:CH211-262H13.3-RELATED-RELATED"/>
    <property type="match status" value="1"/>
</dbReference>
<feature type="compositionally biased region" description="Low complexity" evidence="1">
    <location>
        <begin position="110"/>
        <end position="128"/>
    </location>
</feature>
<dbReference type="PANTHER" id="PTHR34153:SF2">
    <property type="entry name" value="SI:CH211-262H13.3-RELATED"/>
    <property type="match status" value="1"/>
</dbReference>
<dbReference type="Pfam" id="PF16064">
    <property type="entry name" value="DUF4806"/>
    <property type="match status" value="1"/>
</dbReference>
<dbReference type="InterPro" id="IPR032071">
    <property type="entry name" value="DUF4806"/>
</dbReference>
<protein>
    <recommendedName>
        <fullName evidence="2">DUF4806 domain-containing protein</fullName>
    </recommendedName>
</protein>
<organism evidence="3">
    <name type="scientific">Photinus pyralis</name>
    <name type="common">Common eastern firefly</name>
    <name type="synonym">Lampyris pyralis</name>
    <dbReference type="NCBI Taxonomy" id="7054"/>
    <lineage>
        <taxon>Eukaryota</taxon>
        <taxon>Metazoa</taxon>
        <taxon>Ecdysozoa</taxon>
        <taxon>Arthropoda</taxon>
        <taxon>Hexapoda</taxon>
        <taxon>Insecta</taxon>
        <taxon>Pterygota</taxon>
        <taxon>Neoptera</taxon>
        <taxon>Endopterygota</taxon>
        <taxon>Coleoptera</taxon>
        <taxon>Polyphaga</taxon>
        <taxon>Elateriformia</taxon>
        <taxon>Elateroidea</taxon>
        <taxon>Lampyridae</taxon>
        <taxon>Lampyrinae</taxon>
        <taxon>Photinus</taxon>
    </lineage>
</organism>
<dbReference type="EMBL" id="GEZM01101636">
    <property type="protein sequence ID" value="JAV52428.1"/>
    <property type="molecule type" value="Transcribed_RNA"/>
</dbReference>
<dbReference type="AlphaFoldDB" id="A0A1Y1JW46"/>
<feature type="compositionally biased region" description="Polar residues" evidence="1">
    <location>
        <begin position="140"/>
        <end position="179"/>
    </location>
</feature>
<sequence>MENYGWLVVVFDTDKSIEAVPSNWYNTTTDKVYFPTTKDVKNIRNAIETAVEPSSTWPSYKVKILSRCDNFAQADRRAARGTNSDNVSSHGEEIGNTSGNTRVRKPPLRYASEAETSSESYQSDGGSSRAATPPLRVNDSVHSQWTKKTLLSAKGQKQTNSSYDASMNTPTNFESSAGNLQRKTFRHETDTENQIFNLLRDLQRRVVRMELKIDQLQEGMDRQILLSANNVINEDVFKDIKEFLPLKTIQQLVDFEELLKLKFDSAAKLLGLEGGENVKHATRNVMRQLFSDEFSKGFSWKGAKGKKALNSYERTAQLIIESVRQNQKTSNATSSDIIAAAKYYLVKSTERLKKKEANVINNADI</sequence>
<feature type="domain" description="DUF4806" evidence="2">
    <location>
        <begin position="244"/>
        <end position="321"/>
    </location>
</feature>
<evidence type="ECO:0000313" key="3">
    <source>
        <dbReference type="EMBL" id="JAV52428.1"/>
    </source>
</evidence>
<feature type="region of interest" description="Disordered" evidence="1">
    <location>
        <begin position="76"/>
        <end position="179"/>
    </location>
</feature>
<name>A0A1Y1JW46_PHOPY</name>
<evidence type="ECO:0000256" key="1">
    <source>
        <dbReference type="SAM" id="MobiDB-lite"/>
    </source>
</evidence>